<proteinExistence type="predicted"/>
<reference evidence="2" key="1">
    <citation type="submission" date="2014-05" db="EMBL/GenBank/DDBJ databases">
        <authorList>
            <person name="Chronopoulou M."/>
        </authorList>
    </citation>
    <scope>NUCLEOTIDE SEQUENCE</scope>
    <source>
        <tissue evidence="2">Whole organism</tissue>
    </source>
</reference>
<keyword evidence="1" id="KW-0812">Transmembrane</keyword>
<keyword evidence="1" id="KW-1133">Transmembrane helix</keyword>
<organism evidence="2">
    <name type="scientific">Lepeophtheirus salmonis</name>
    <name type="common">Salmon louse</name>
    <name type="synonym">Caligus salmonis</name>
    <dbReference type="NCBI Taxonomy" id="72036"/>
    <lineage>
        <taxon>Eukaryota</taxon>
        <taxon>Metazoa</taxon>
        <taxon>Ecdysozoa</taxon>
        <taxon>Arthropoda</taxon>
        <taxon>Crustacea</taxon>
        <taxon>Multicrustacea</taxon>
        <taxon>Hexanauplia</taxon>
        <taxon>Copepoda</taxon>
        <taxon>Siphonostomatoida</taxon>
        <taxon>Caligidae</taxon>
        <taxon>Lepeophtheirus</taxon>
    </lineage>
</organism>
<dbReference type="EMBL" id="HACA01014376">
    <property type="protein sequence ID" value="CDW31737.1"/>
    <property type="molecule type" value="Transcribed_RNA"/>
</dbReference>
<keyword evidence="1" id="KW-0472">Membrane</keyword>
<protein>
    <submittedName>
        <fullName evidence="2">Uncharacterized protein</fullName>
    </submittedName>
</protein>
<evidence type="ECO:0000256" key="1">
    <source>
        <dbReference type="SAM" id="Phobius"/>
    </source>
</evidence>
<sequence>MTSFEFGIVHNSTSNPTASFDCYLMSMNLFIYSVVFYYVNPLLILYDNISHV</sequence>
<dbReference type="AlphaFoldDB" id="A0A0K2U1A9"/>
<name>A0A0K2U1A9_LEPSM</name>
<feature type="transmembrane region" description="Helical" evidence="1">
    <location>
        <begin position="29"/>
        <end position="46"/>
    </location>
</feature>
<evidence type="ECO:0000313" key="2">
    <source>
        <dbReference type="EMBL" id="CDW31737.1"/>
    </source>
</evidence>
<accession>A0A0K2U1A9</accession>